<keyword evidence="5" id="KW-1185">Reference proteome</keyword>
<proteinExistence type="inferred from homology"/>
<dbReference type="SUPFAM" id="SSF51658">
    <property type="entry name" value="Xylose isomerase-like"/>
    <property type="match status" value="1"/>
</dbReference>
<name>A0ABV0GAC2_9BURK</name>
<organism evidence="4 5">
    <name type="scientific">Roseateles flavus</name>
    <dbReference type="NCBI Taxonomy" id="3149041"/>
    <lineage>
        <taxon>Bacteria</taxon>
        <taxon>Pseudomonadati</taxon>
        <taxon>Pseudomonadota</taxon>
        <taxon>Betaproteobacteria</taxon>
        <taxon>Burkholderiales</taxon>
        <taxon>Sphaerotilaceae</taxon>
        <taxon>Roseateles</taxon>
    </lineage>
</organism>
<dbReference type="Proteomes" id="UP001462640">
    <property type="component" value="Unassembled WGS sequence"/>
</dbReference>
<sequence length="262" mass="28974">MPTLAANLSFLYQELPAAERWAAARADGFRACEILFPYAEPASPLAARLRSLDLRLALFNAPAGDWSAGDRGLACLPARREEFRAGLLQALDYASTTGTQRLHVMAGVPGASVAPELARDCYLEQLRWAAEQLGESDLRLCIEPINGIDMPGYFLHSQAQAHALLDLLNDDRVGLQFDAYHCQRSEGEVLNKLRQAFERGRLAHVQIAGAPDRHEPDRGELRVEALLQALDDWGYTGHVGCEYRPASTTREGLGWSHPWLKS</sequence>
<dbReference type="EMBL" id="JBDPZC010000001">
    <property type="protein sequence ID" value="MEO3711986.1"/>
    <property type="molecule type" value="Genomic_DNA"/>
</dbReference>
<comment type="similarity">
    <text evidence="2">Belongs to the hyi family.</text>
</comment>
<dbReference type="PANTHER" id="PTHR43489:SF13">
    <property type="entry name" value="HYDROXYPYRUVATE ISOMERASE"/>
    <property type="match status" value="1"/>
</dbReference>
<keyword evidence="1 2" id="KW-0413">Isomerase</keyword>
<dbReference type="InterPro" id="IPR050417">
    <property type="entry name" value="Sugar_Epim/Isomerase"/>
</dbReference>
<dbReference type="RefSeq" id="WP_347606508.1">
    <property type="nucleotide sequence ID" value="NZ_JBDPZC010000001.1"/>
</dbReference>
<evidence type="ECO:0000313" key="5">
    <source>
        <dbReference type="Proteomes" id="UP001462640"/>
    </source>
</evidence>
<dbReference type="InterPro" id="IPR036237">
    <property type="entry name" value="Xyl_isomerase-like_sf"/>
</dbReference>
<dbReference type="Pfam" id="PF01261">
    <property type="entry name" value="AP_endonuc_2"/>
    <property type="match status" value="1"/>
</dbReference>
<evidence type="ECO:0000313" key="4">
    <source>
        <dbReference type="EMBL" id="MEO3711986.1"/>
    </source>
</evidence>
<evidence type="ECO:0000256" key="1">
    <source>
        <dbReference type="ARBA" id="ARBA00023235"/>
    </source>
</evidence>
<dbReference type="InterPro" id="IPR013022">
    <property type="entry name" value="Xyl_isomerase-like_TIM-brl"/>
</dbReference>
<reference evidence="4 5" key="1">
    <citation type="submission" date="2024-05" db="EMBL/GenBank/DDBJ databases">
        <title>Roseateles sp. 2.12 16S ribosomal RNA gene Genome sequencing and assembly.</title>
        <authorList>
            <person name="Woo H."/>
        </authorList>
    </citation>
    <scope>NUCLEOTIDE SEQUENCE [LARGE SCALE GENOMIC DNA]</scope>
    <source>
        <strain evidence="4 5">2.12</strain>
    </source>
</reference>
<protein>
    <submittedName>
        <fullName evidence="4">TIM barrel protein</fullName>
    </submittedName>
</protein>
<accession>A0ABV0GAC2</accession>
<evidence type="ECO:0000256" key="2">
    <source>
        <dbReference type="PIRNR" id="PIRNR006241"/>
    </source>
</evidence>
<dbReference type="Gene3D" id="3.20.20.150">
    <property type="entry name" value="Divalent-metal-dependent TIM barrel enzymes"/>
    <property type="match status" value="1"/>
</dbReference>
<dbReference type="InterPro" id="IPR026040">
    <property type="entry name" value="HyI-like"/>
</dbReference>
<comment type="caution">
    <text evidence="4">The sequence shown here is derived from an EMBL/GenBank/DDBJ whole genome shotgun (WGS) entry which is preliminary data.</text>
</comment>
<gene>
    <name evidence="4" type="ORF">ABDJ40_04310</name>
</gene>
<evidence type="ECO:0000259" key="3">
    <source>
        <dbReference type="Pfam" id="PF01261"/>
    </source>
</evidence>
<dbReference type="PANTHER" id="PTHR43489">
    <property type="entry name" value="ISOMERASE"/>
    <property type="match status" value="1"/>
</dbReference>
<feature type="domain" description="Xylose isomerase-like TIM barrel" evidence="3">
    <location>
        <begin position="22"/>
        <end position="255"/>
    </location>
</feature>
<dbReference type="PIRSF" id="PIRSF006241">
    <property type="entry name" value="HyI"/>
    <property type="match status" value="1"/>
</dbReference>